<dbReference type="Gene3D" id="1.10.10.2910">
    <property type="match status" value="1"/>
</dbReference>
<protein>
    <recommendedName>
        <fullName evidence="1">IrrE N-terminal-like domain-containing protein</fullName>
    </recommendedName>
</protein>
<sequence>MDKYERTLSQLQKIGDEILEKHNKNNSYYEVGIEYIIEAGFGIHIEAEPLKERYGVEAFPAIGKSIIYIDISLMDDSRQERRYRFTLAEELAHIILHSDIYKEVKTFNDYFKAERSISEDSYHRLDRNAKELAGIILMPRYTFINRAIEIRNDLCRSKAKDKNSLTDIEKNKARNQIVRILMDDFNVNQEPCEIRLERIEKGLNCSLFEMSLDKSFLKKRKP</sequence>
<evidence type="ECO:0000313" key="2">
    <source>
        <dbReference type="EMBL" id="PIZ17009.1"/>
    </source>
</evidence>
<comment type="caution">
    <text evidence="2">The sequence shown here is derived from an EMBL/GenBank/DDBJ whole genome shotgun (WGS) entry which is preliminary data.</text>
</comment>
<accession>A0A2M7SC16</accession>
<dbReference type="Proteomes" id="UP000229307">
    <property type="component" value="Unassembled WGS sequence"/>
</dbReference>
<dbReference type="EMBL" id="PFMR01000149">
    <property type="protein sequence ID" value="PIZ17009.1"/>
    <property type="molecule type" value="Genomic_DNA"/>
</dbReference>
<dbReference type="InterPro" id="IPR010359">
    <property type="entry name" value="IrrE_HExxH"/>
</dbReference>
<organism evidence="2 3">
    <name type="scientific">Candidatus Desantisbacteria bacterium CG_4_10_14_0_8_um_filter_48_22</name>
    <dbReference type="NCBI Taxonomy" id="1974543"/>
    <lineage>
        <taxon>Bacteria</taxon>
        <taxon>Candidatus Desantisiibacteriota</taxon>
    </lineage>
</organism>
<feature type="domain" description="IrrE N-terminal-like" evidence="1">
    <location>
        <begin position="42"/>
        <end position="154"/>
    </location>
</feature>
<reference evidence="3" key="1">
    <citation type="submission" date="2017-09" db="EMBL/GenBank/DDBJ databases">
        <title>Depth-based differentiation of microbial function through sediment-hosted aquifers and enrichment of novel symbionts in the deep terrestrial subsurface.</title>
        <authorList>
            <person name="Probst A.J."/>
            <person name="Ladd B."/>
            <person name="Jarett J.K."/>
            <person name="Geller-Mcgrath D.E."/>
            <person name="Sieber C.M.K."/>
            <person name="Emerson J.B."/>
            <person name="Anantharaman K."/>
            <person name="Thomas B.C."/>
            <person name="Malmstrom R."/>
            <person name="Stieglmeier M."/>
            <person name="Klingl A."/>
            <person name="Woyke T."/>
            <person name="Ryan C.M."/>
            <person name="Banfield J.F."/>
        </authorList>
    </citation>
    <scope>NUCLEOTIDE SEQUENCE [LARGE SCALE GENOMIC DNA]</scope>
</reference>
<evidence type="ECO:0000313" key="3">
    <source>
        <dbReference type="Proteomes" id="UP000229307"/>
    </source>
</evidence>
<evidence type="ECO:0000259" key="1">
    <source>
        <dbReference type="Pfam" id="PF06114"/>
    </source>
</evidence>
<dbReference type="AlphaFoldDB" id="A0A2M7SC16"/>
<proteinExistence type="predicted"/>
<gene>
    <name evidence="2" type="ORF">COY52_05455</name>
</gene>
<dbReference type="Pfam" id="PF06114">
    <property type="entry name" value="Peptidase_M78"/>
    <property type="match status" value="1"/>
</dbReference>
<name>A0A2M7SC16_9BACT</name>